<comment type="caution">
    <text evidence="2">The sequence shown here is derived from an EMBL/GenBank/DDBJ whole genome shotgun (WGS) entry which is preliminary data.</text>
</comment>
<reference evidence="2 3" key="1">
    <citation type="submission" date="2021-01" db="EMBL/GenBank/DDBJ databases">
        <title>Whole genome shotgun sequence of Catellatospora coxensis NBRC 107359.</title>
        <authorList>
            <person name="Komaki H."/>
            <person name="Tamura T."/>
        </authorList>
    </citation>
    <scope>NUCLEOTIDE SEQUENCE [LARGE SCALE GENOMIC DNA]</scope>
    <source>
        <strain evidence="2 3">NBRC 107359</strain>
    </source>
</reference>
<keyword evidence="1" id="KW-0472">Membrane</keyword>
<sequence length="273" mass="29713">MVDRVTGPDGHEWWVGRRWLPWRPARRRSDGQGLGDSSQLVPLAGAEGMFGCVMVLMIIVAFPAVLLLVFLAIEWLLVLLLLPLWVLARVVFGVPWVIVARGRSADGRRWRYYGRAAGWRGSAALIDAVREEVRVHGAPRSLGAPVVAEQDDIVVSGETSLRLVQSGEPLEIPGQVYGTTSAYARNGWLSGWLRADETSLSISQAGGIARRAIPVLGGAVLPETPSTKADRAAIGDLAVIGITGTDGREYRIAVDPDELEALRWLQSRWIASH</sequence>
<protein>
    <submittedName>
        <fullName evidence="2">Uncharacterized protein</fullName>
    </submittedName>
</protein>
<evidence type="ECO:0000256" key="1">
    <source>
        <dbReference type="SAM" id="Phobius"/>
    </source>
</evidence>
<name>A0A8J3L8S8_9ACTN</name>
<evidence type="ECO:0000313" key="3">
    <source>
        <dbReference type="Proteomes" id="UP000630887"/>
    </source>
</evidence>
<feature type="transmembrane region" description="Helical" evidence="1">
    <location>
        <begin position="48"/>
        <end position="73"/>
    </location>
</feature>
<accession>A0A8J3L8S8</accession>
<organism evidence="2 3">
    <name type="scientific">Catellatospora coxensis</name>
    <dbReference type="NCBI Taxonomy" id="310354"/>
    <lineage>
        <taxon>Bacteria</taxon>
        <taxon>Bacillati</taxon>
        <taxon>Actinomycetota</taxon>
        <taxon>Actinomycetes</taxon>
        <taxon>Micromonosporales</taxon>
        <taxon>Micromonosporaceae</taxon>
        <taxon>Catellatospora</taxon>
    </lineage>
</organism>
<keyword evidence="1" id="KW-0812">Transmembrane</keyword>
<dbReference type="Proteomes" id="UP000630887">
    <property type="component" value="Unassembled WGS sequence"/>
</dbReference>
<proteinExistence type="predicted"/>
<dbReference type="AlphaFoldDB" id="A0A8J3L8S8"/>
<evidence type="ECO:0000313" key="2">
    <source>
        <dbReference type="EMBL" id="GIG10075.1"/>
    </source>
</evidence>
<gene>
    <name evidence="2" type="ORF">Cco03nite_67750</name>
</gene>
<dbReference type="EMBL" id="BONI01000079">
    <property type="protein sequence ID" value="GIG10075.1"/>
    <property type="molecule type" value="Genomic_DNA"/>
</dbReference>
<feature type="transmembrane region" description="Helical" evidence="1">
    <location>
        <begin position="79"/>
        <end position="99"/>
    </location>
</feature>
<dbReference type="RefSeq" id="WP_203697842.1">
    <property type="nucleotide sequence ID" value="NZ_BAAALC010000071.1"/>
</dbReference>
<keyword evidence="1" id="KW-1133">Transmembrane helix</keyword>
<keyword evidence="3" id="KW-1185">Reference proteome</keyword>